<dbReference type="OrthoDB" id="64737at2"/>
<organism evidence="2 3">
    <name type="scientific">Aliterella atlantica CENA595</name>
    <dbReference type="NCBI Taxonomy" id="1618023"/>
    <lineage>
        <taxon>Bacteria</taxon>
        <taxon>Bacillati</taxon>
        <taxon>Cyanobacteriota</taxon>
        <taxon>Cyanophyceae</taxon>
        <taxon>Chroococcidiopsidales</taxon>
        <taxon>Aliterellaceae</taxon>
        <taxon>Aliterella</taxon>
    </lineage>
</organism>
<keyword evidence="1" id="KW-0812">Transmembrane</keyword>
<keyword evidence="1" id="KW-0472">Membrane</keyword>
<feature type="transmembrane region" description="Helical" evidence="1">
    <location>
        <begin position="37"/>
        <end position="56"/>
    </location>
</feature>
<proteinExistence type="predicted"/>
<feature type="transmembrane region" description="Helical" evidence="1">
    <location>
        <begin position="109"/>
        <end position="134"/>
    </location>
</feature>
<evidence type="ECO:0000313" key="2">
    <source>
        <dbReference type="EMBL" id="KJH72731.1"/>
    </source>
</evidence>
<sequence length="220" mass="24511">MRSFKVLAARPRLLTSIGVAGLVFIFLPDWLRLSARVIVAWDCGAICFLVLVGLLIHQATPQRMRRRAQMEDEGRWTILALVIIAACISLLAIGFMLKDNKGLPASVLTLHLGLAGLTVVTSWLLMHTIFALHYAHGYYMSDRQDANSPQVGGLDFPQDTQPDYWDFLYFSFVIGMTCQVSDVQIVSKEMRRLALGHGIITFFFNTVILALSINLIAGQV</sequence>
<feature type="transmembrane region" description="Helical" evidence="1">
    <location>
        <begin position="194"/>
        <end position="217"/>
    </location>
</feature>
<dbReference type="Pfam" id="PF07077">
    <property type="entry name" value="DUF1345"/>
    <property type="match status" value="1"/>
</dbReference>
<reference evidence="2 3" key="1">
    <citation type="submission" date="2015-02" db="EMBL/GenBank/DDBJ databases">
        <title>Draft genome of a novel marine cyanobacterium (Chroococcales) isolated from South Atlantic Ocean.</title>
        <authorList>
            <person name="Rigonato J."/>
            <person name="Alvarenga D.O."/>
            <person name="Branco L.H."/>
            <person name="Varani A.M."/>
            <person name="Brandini F.P."/>
            <person name="Fiore M.F."/>
        </authorList>
    </citation>
    <scope>NUCLEOTIDE SEQUENCE [LARGE SCALE GENOMIC DNA]</scope>
    <source>
        <strain evidence="2 3">CENA595</strain>
    </source>
</reference>
<comment type="caution">
    <text evidence="2">The sequence shown here is derived from an EMBL/GenBank/DDBJ whole genome shotgun (WGS) entry which is preliminary data.</text>
</comment>
<feature type="transmembrane region" description="Helical" evidence="1">
    <location>
        <begin position="12"/>
        <end position="31"/>
    </location>
</feature>
<dbReference type="Proteomes" id="UP000032452">
    <property type="component" value="Unassembled WGS sequence"/>
</dbReference>
<dbReference type="STRING" id="1618023.UH38_06250"/>
<name>A0A0D8ZZU6_9CYAN</name>
<protein>
    <recommendedName>
        <fullName evidence="4">DUF1345 domain-containing protein</fullName>
    </recommendedName>
</protein>
<dbReference type="AlphaFoldDB" id="A0A0D8ZZU6"/>
<gene>
    <name evidence="2" type="ORF">UH38_06250</name>
</gene>
<evidence type="ECO:0008006" key="4">
    <source>
        <dbReference type="Google" id="ProtNLM"/>
    </source>
</evidence>
<keyword evidence="1" id="KW-1133">Transmembrane helix</keyword>
<accession>A0A0D8ZZU6</accession>
<keyword evidence="3" id="KW-1185">Reference proteome</keyword>
<evidence type="ECO:0000256" key="1">
    <source>
        <dbReference type="SAM" id="Phobius"/>
    </source>
</evidence>
<evidence type="ECO:0000313" key="3">
    <source>
        <dbReference type="Proteomes" id="UP000032452"/>
    </source>
</evidence>
<dbReference type="PATRIC" id="fig|1618023.3.peg.2407"/>
<dbReference type="InterPro" id="IPR009781">
    <property type="entry name" value="DUF1345"/>
</dbReference>
<feature type="transmembrane region" description="Helical" evidence="1">
    <location>
        <begin position="76"/>
        <end position="97"/>
    </location>
</feature>
<dbReference type="EMBL" id="JYON01000004">
    <property type="protein sequence ID" value="KJH72731.1"/>
    <property type="molecule type" value="Genomic_DNA"/>
</dbReference>